<keyword evidence="2" id="KW-1185">Reference proteome</keyword>
<dbReference type="Proteomes" id="UP000198736">
    <property type="component" value="Unassembled WGS sequence"/>
</dbReference>
<proteinExistence type="predicted"/>
<organism evidence="1 2">
    <name type="scientific">Candidatus Nitrospira nitrificans</name>
    <dbReference type="NCBI Taxonomy" id="1742973"/>
    <lineage>
        <taxon>Bacteria</taxon>
        <taxon>Pseudomonadati</taxon>
        <taxon>Nitrospirota</taxon>
        <taxon>Nitrospiria</taxon>
        <taxon>Nitrospirales</taxon>
        <taxon>Nitrospiraceae</taxon>
        <taxon>Nitrospira</taxon>
    </lineage>
</organism>
<sequence length="72" mass="7691">MVRIIRKGVRKDSDSNSFQLIEKLRGALLVASVAVTLSGCVSSGNASVTDETLTSQIRANVSTKEDVRQLLG</sequence>
<dbReference type="EMBL" id="CZPZ01000032">
    <property type="protein sequence ID" value="CUS38496.1"/>
    <property type="molecule type" value="Genomic_DNA"/>
</dbReference>
<name>A0A0S4LPF3_9BACT</name>
<accession>A0A0S4LPF3</accession>
<protein>
    <submittedName>
        <fullName evidence="1">Uncharacterized protein</fullName>
    </submittedName>
</protein>
<dbReference type="AlphaFoldDB" id="A0A0S4LPF3"/>
<reference evidence="2" key="1">
    <citation type="submission" date="2015-10" db="EMBL/GenBank/DDBJ databases">
        <authorList>
            <person name="Luecker S."/>
            <person name="Luecker S."/>
        </authorList>
    </citation>
    <scope>NUCLEOTIDE SEQUENCE [LARGE SCALE GENOMIC DNA]</scope>
</reference>
<evidence type="ECO:0000313" key="2">
    <source>
        <dbReference type="Proteomes" id="UP000198736"/>
    </source>
</evidence>
<gene>
    <name evidence="1" type="ORF">COMA2_50112</name>
</gene>
<evidence type="ECO:0000313" key="1">
    <source>
        <dbReference type="EMBL" id="CUS38496.1"/>
    </source>
</evidence>